<dbReference type="EMBL" id="CP051143">
    <property type="protein sequence ID" value="QIX01408.1"/>
    <property type="molecule type" value="Genomic_DNA"/>
</dbReference>
<dbReference type="Proteomes" id="UP000503462">
    <property type="component" value="Chromosome 5"/>
</dbReference>
<feature type="transmembrane region" description="Helical" evidence="2">
    <location>
        <begin position="246"/>
        <end position="262"/>
    </location>
</feature>
<keyword evidence="5" id="KW-1185">Reference proteome</keyword>
<dbReference type="GO" id="GO:0051082">
    <property type="term" value="F:unfolded protein binding"/>
    <property type="evidence" value="ECO:0007669"/>
    <property type="project" value="TreeGrafter"/>
</dbReference>
<keyword evidence="2" id="KW-0812">Transmembrane</keyword>
<name>A0A6H0Y3I7_9PEZI</name>
<dbReference type="GO" id="GO:0010257">
    <property type="term" value="P:NADH dehydrogenase complex assembly"/>
    <property type="evidence" value="ECO:0007669"/>
    <property type="project" value="TreeGrafter"/>
</dbReference>
<dbReference type="AlphaFoldDB" id="A0A6H0Y3I7"/>
<dbReference type="InterPro" id="IPR039131">
    <property type="entry name" value="NDUFAF1"/>
</dbReference>
<dbReference type="InterPro" id="IPR008979">
    <property type="entry name" value="Galactose-bd-like_sf"/>
</dbReference>
<dbReference type="SUPFAM" id="SSF49785">
    <property type="entry name" value="Galactose-binding domain-like"/>
    <property type="match status" value="1"/>
</dbReference>
<proteinExistence type="inferred from homology"/>
<dbReference type="Pfam" id="PF08547">
    <property type="entry name" value="CIA30"/>
    <property type="match status" value="1"/>
</dbReference>
<gene>
    <name evidence="4" type="ORF">AMS68_006925</name>
</gene>
<feature type="domain" description="NADH:ubiquinone oxidoreductase intermediate-associated protein 30" evidence="3">
    <location>
        <begin position="21"/>
        <end position="188"/>
    </location>
</feature>
<organism evidence="4 5">
    <name type="scientific">Peltaster fructicola</name>
    <dbReference type="NCBI Taxonomy" id="286661"/>
    <lineage>
        <taxon>Eukaryota</taxon>
        <taxon>Fungi</taxon>
        <taxon>Dikarya</taxon>
        <taxon>Ascomycota</taxon>
        <taxon>Pezizomycotina</taxon>
        <taxon>Dothideomycetes</taxon>
        <taxon>Dothideomycetes incertae sedis</taxon>
        <taxon>Peltaster</taxon>
    </lineage>
</organism>
<sequence>MKEKKKTDLTLFGSDDNPWISKDWTDSDDRVRGGKSQSYLECSDDSARFHGNLDIETLGGAGFASQRTTGDDRSWDLSDYVGIQLNISKEKRYTFILKDELLPPKKEDGREQATISYECDFELPPQDEPDDTKDKSIFIPWKSFTPTYRGKVKKDADPLETKDIKRMSIMMRRLSFFGTQKGDFSLTISSIKALVKVPGSSEEMVVKQDMWQVEQGAMPATDDPRYIRIHEDFYVFQINVRVHRKTALVLGLISVALLVFNLCV</sequence>
<dbReference type="PANTHER" id="PTHR13194:SF19">
    <property type="entry name" value="NAD(P)-BINDING ROSSMANN-FOLD SUPERFAMILY PROTEIN"/>
    <property type="match status" value="1"/>
</dbReference>
<evidence type="ECO:0000259" key="3">
    <source>
        <dbReference type="Pfam" id="PF08547"/>
    </source>
</evidence>
<dbReference type="OrthoDB" id="426386at2759"/>
<evidence type="ECO:0000256" key="2">
    <source>
        <dbReference type="SAM" id="Phobius"/>
    </source>
</evidence>
<comment type="similarity">
    <text evidence="1">Belongs to the CIA30 family.</text>
</comment>
<protein>
    <recommendedName>
        <fullName evidence="3">NADH:ubiquinone oxidoreductase intermediate-associated protein 30 domain-containing protein</fullName>
    </recommendedName>
</protein>
<evidence type="ECO:0000313" key="4">
    <source>
        <dbReference type="EMBL" id="QIX01408.1"/>
    </source>
</evidence>
<evidence type="ECO:0000313" key="5">
    <source>
        <dbReference type="Proteomes" id="UP000503462"/>
    </source>
</evidence>
<keyword evidence="2" id="KW-1133">Transmembrane helix</keyword>
<dbReference type="PANTHER" id="PTHR13194">
    <property type="entry name" value="COMPLEX I INTERMEDIATE-ASSOCIATED PROTEIN 30"/>
    <property type="match status" value="1"/>
</dbReference>
<dbReference type="InterPro" id="IPR013857">
    <property type="entry name" value="NADH-UbQ_OxRdtase-assoc_prot30"/>
</dbReference>
<keyword evidence="2" id="KW-0472">Membrane</keyword>
<evidence type="ECO:0000256" key="1">
    <source>
        <dbReference type="ARBA" id="ARBA00007884"/>
    </source>
</evidence>
<accession>A0A6H0Y3I7</accession>
<reference evidence="4 5" key="1">
    <citation type="journal article" date="2016" name="Sci. Rep.">
        <title>Peltaster fructicola genome reveals evolution from an invasive phytopathogen to an ectophytic parasite.</title>
        <authorList>
            <person name="Xu C."/>
            <person name="Chen H."/>
            <person name="Gleason M.L."/>
            <person name="Xu J.R."/>
            <person name="Liu H."/>
            <person name="Zhang R."/>
            <person name="Sun G."/>
        </authorList>
    </citation>
    <scope>NUCLEOTIDE SEQUENCE [LARGE SCALE GENOMIC DNA]</scope>
    <source>
        <strain evidence="4 5">LNHT1506</strain>
    </source>
</reference>